<dbReference type="OrthoDB" id="3587182at2759"/>
<dbReference type="HOGENOM" id="CLU_1049773_0_0_1"/>
<evidence type="ECO:0008006" key="3">
    <source>
        <dbReference type="Google" id="ProtNLM"/>
    </source>
</evidence>
<proteinExistence type="predicted"/>
<dbReference type="EMBL" id="KL659994">
    <property type="protein sequence ID" value="KFA68138.1"/>
    <property type="molecule type" value="Genomic_DNA"/>
</dbReference>
<accession>A0A084QW03</accession>
<dbReference type="OMA" id="SIWIHET"/>
<dbReference type="AlphaFoldDB" id="A0A084QW03"/>
<dbReference type="STRING" id="1283841.A0A084QW03"/>
<dbReference type="Proteomes" id="UP000028524">
    <property type="component" value="Unassembled WGS sequence"/>
</dbReference>
<protein>
    <recommendedName>
        <fullName evidence="3">GST N-terminal domain-containing protein</fullName>
    </recommendedName>
</protein>
<gene>
    <name evidence="1" type="ORF">S40285_09076</name>
</gene>
<dbReference type="Gene3D" id="1.20.1050.10">
    <property type="match status" value="1"/>
</dbReference>
<reference evidence="1 2" key="1">
    <citation type="journal article" date="2014" name="BMC Genomics">
        <title>Comparative genome sequencing reveals chemotype-specific gene clusters in the toxigenic black mold Stachybotrys.</title>
        <authorList>
            <person name="Semeiks J."/>
            <person name="Borek D."/>
            <person name="Otwinowski Z."/>
            <person name="Grishin N.V."/>
        </authorList>
    </citation>
    <scope>NUCLEOTIDE SEQUENCE [LARGE SCALE GENOMIC DNA]</scope>
    <source>
        <strain evidence="1 2">IBT 40285</strain>
    </source>
</reference>
<evidence type="ECO:0000313" key="1">
    <source>
        <dbReference type="EMBL" id="KFA68138.1"/>
    </source>
</evidence>
<name>A0A084QW03_STAC4</name>
<sequence length="307" mass="34815">MDNQEQHTLWLWMEGVFARRISYFLLMKGLVASTAELLAGRSTATNLSIIRTYPLPPLKWESEDPNDPPPKHATNPCMRTTNRVTGMSKFVYESTSILLYLEELYPNPPMQPTSLIGRAHMLDMIGQINLISIDTNYFLRNTVPEHGMIMGLNHEDQSRTAALNAKFQEMHGFLKLQTWAQNNGLQSTGWLTPDVDGPGLVDLALVPNLRFVELVYGIDTLEDNALKPLAEWYKRFKTLSWWSEYEEREGILPEMLSFGKTSRAPWSSNLCIAVEERNVSLTETDLAQVDEENRCVFAPIADSDSSA</sequence>
<dbReference type="Gene3D" id="3.40.30.10">
    <property type="entry name" value="Glutaredoxin"/>
    <property type="match status" value="1"/>
</dbReference>
<evidence type="ECO:0000313" key="2">
    <source>
        <dbReference type="Proteomes" id="UP000028524"/>
    </source>
</evidence>
<keyword evidence="2" id="KW-1185">Reference proteome</keyword>
<organism evidence="1 2">
    <name type="scientific">Stachybotrys chlorohalonatus (strain IBT 40285)</name>
    <dbReference type="NCBI Taxonomy" id="1283841"/>
    <lineage>
        <taxon>Eukaryota</taxon>
        <taxon>Fungi</taxon>
        <taxon>Dikarya</taxon>
        <taxon>Ascomycota</taxon>
        <taxon>Pezizomycotina</taxon>
        <taxon>Sordariomycetes</taxon>
        <taxon>Hypocreomycetidae</taxon>
        <taxon>Hypocreales</taxon>
        <taxon>Stachybotryaceae</taxon>
        <taxon>Stachybotrys</taxon>
    </lineage>
</organism>
<dbReference type="InParanoid" id="A0A084QW03"/>